<dbReference type="SUPFAM" id="SSF52833">
    <property type="entry name" value="Thioredoxin-like"/>
    <property type="match status" value="1"/>
</dbReference>
<dbReference type="EC" id="2.5.1.18" evidence="2"/>
<sequence length="218" mass="24745">MIVVHHLNNSRSQRILWLLEELDIPYEIKRYERAPNGLAPPELLKVYPLGKSPIITDGDVTLAESGAIVEYLIKKYGDGKFMPPEKGEIDNLYFTHYAEGSIMPVLVLKLIFTKIPQQSPWFLRWLLKIVFSKIQSILVAPELKKHSNLVESHLSEKQWLAGGNGPTAADFLMSMPVEALDFTNLAGPNTVAYVRRIHERPAYRTALEKGGDYIYARL</sequence>
<feature type="domain" description="GST N-terminal" evidence="5">
    <location>
        <begin position="1"/>
        <end position="80"/>
    </location>
</feature>
<comment type="caution">
    <text evidence="6">The sequence shown here is derived from an EMBL/GenBank/DDBJ whole genome shotgun (WGS) entry which is preliminary data.</text>
</comment>
<dbReference type="InterPro" id="IPR040079">
    <property type="entry name" value="Glutathione_S-Trfase"/>
</dbReference>
<evidence type="ECO:0000313" key="7">
    <source>
        <dbReference type="Proteomes" id="UP001383192"/>
    </source>
</evidence>
<dbReference type="Proteomes" id="UP001383192">
    <property type="component" value="Unassembled WGS sequence"/>
</dbReference>
<name>A0AAW0C3U4_9AGAR</name>
<accession>A0AAW0C3U4</accession>
<reference evidence="6 7" key="1">
    <citation type="submission" date="2024-01" db="EMBL/GenBank/DDBJ databases">
        <title>A draft genome for a cacao thread blight-causing isolate of Paramarasmius palmivorus.</title>
        <authorList>
            <person name="Baruah I.K."/>
            <person name="Bukari Y."/>
            <person name="Amoako-Attah I."/>
            <person name="Meinhardt L.W."/>
            <person name="Bailey B.A."/>
            <person name="Cohen S.P."/>
        </authorList>
    </citation>
    <scope>NUCLEOTIDE SEQUENCE [LARGE SCALE GENOMIC DNA]</scope>
    <source>
        <strain evidence="6 7">GH-12</strain>
    </source>
</reference>
<dbReference type="SUPFAM" id="SSF47616">
    <property type="entry name" value="GST C-terminal domain-like"/>
    <property type="match status" value="1"/>
</dbReference>
<dbReference type="PANTHER" id="PTHR44051:SF9">
    <property type="entry name" value="GLUTATHIONE S-TRANSFERASE 1"/>
    <property type="match status" value="1"/>
</dbReference>
<gene>
    <name evidence="6" type="ORF">VNI00_012667</name>
</gene>
<dbReference type="Gene3D" id="1.20.1050.10">
    <property type="match status" value="1"/>
</dbReference>
<proteinExistence type="inferred from homology"/>
<dbReference type="InterPro" id="IPR004045">
    <property type="entry name" value="Glutathione_S-Trfase_N"/>
</dbReference>
<dbReference type="FunFam" id="3.40.30.10:FF:000156">
    <property type="entry name" value="Glutathione S-transferase 1"/>
    <property type="match status" value="1"/>
</dbReference>
<organism evidence="6 7">
    <name type="scientific">Paramarasmius palmivorus</name>
    <dbReference type="NCBI Taxonomy" id="297713"/>
    <lineage>
        <taxon>Eukaryota</taxon>
        <taxon>Fungi</taxon>
        <taxon>Dikarya</taxon>
        <taxon>Basidiomycota</taxon>
        <taxon>Agaricomycotina</taxon>
        <taxon>Agaricomycetes</taxon>
        <taxon>Agaricomycetidae</taxon>
        <taxon>Agaricales</taxon>
        <taxon>Marasmiineae</taxon>
        <taxon>Marasmiaceae</taxon>
        <taxon>Paramarasmius</taxon>
    </lineage>
</organism>
<evidence type="ECO:0000259" key="5">
    <source>
        <dbReference type="PROSITE" id="PS50404"/>
    </source>
</evidence>
<dbReference type="GO" id="GO:0004364">
    <property type="term" value="F:glutathione transferase activity"/>
    <property type="evidence" value="ECO:0007669"/>
    <property type="project" value="UniProtKB-EC"/>
</dbReference>
<dbReference type="Gene3D" id="3.40.30.10">
    <property type="entry name" value="Glutaredoxin"/>
    <property type="match status" value="1"/>
</dbReference>
<dbReference type="SFLD" id="SFLDG01150">
    <property type="entry name" value="Main.1:_Beta-like"/>
    <property type="match status" value="1"/>
</dbReference>
<evidence type="ECO:0000256" key="1">
    <source>
        <dbReference type="ARBA" id="ARBA00007409"/>
    </source>
</evidence>
<dbReference type="AlphaFoldDB" id="A0AAW0C3U4"/>
<evidence type="ECO:0000313" key="6">
    <source>
        <dbReference type="EMBL" id="KAK7033667.1"/>
    </source>
</evidence>
<evidence type="ECO:0000256" key="3">
    <source>
        <dbReference type="ARBA" id="ARBA00022679"/>
    </source>
</evidence>
<dbReference type="InterPro" id="IPR036282">
    <property type="entry name" value="Glutathione-S-Trfase_C_sf"/>
</dbReference>
<dbReference type="InterPro" id="IPR036249">
    <property type="entry name" value="Thioredoxin-like_sf"/>
</dbReference>
<dbReference type="EMBL" id="JAYKXP010000060">
    <property type="protein sequence ID" value="KAK7033667.1"/>
    <property type="molecule type" value="Genomic_DNA"/>
</dbReference>
<comment type="similarity">
    <text evidence="1">Belongs to the GST superfamily.</text>
</comment>
<dbReference type="Pfam" id="PF02798">
    <property type="entry name" value="GST_N"/>
    <property type="match status" value="1"/>
</dbReference>
<comment type="catalytic activity">
    <reaction evidence="4">
        <text>RX + glutathione = an S-substituted glutathione + a halide anion + H(+)</text>
        <dbReference type="Rhea" id="RHEA:16437"/>
        <dbReference type="ChEBI" id="CHEBI:15378"/>
        <dbReference type="ChEBI" id="CHEBI:16042"/>
        <dbReference type="ChEBI" id="CHEBI:17792"/>
        <dbReference type="ChEBI" id="CHEBI:57925"/>
        <dbReference type="ChEBI" id="CHEBI:90779"/>
        <dbReference type="EC" id="2.5.1.18"/>
    </reaction>
</comment>
<evidence type="ECO:0000256" key="4">
    <source>
        <dbReference type="ARBA" id="ARBA00047960"/>
    </source>
</evidence>
<protein>
    <recommendedName>
        <fullName evidence="2">glutathione transferase</fullName>
        <ecNumber evidence="2">2.5.1.18</ecNumber>
    </recommendedName>
</protein>
<dbReference type="SFLD" id="SFLDG00358">
    <property type="entry name" value="Main_(cytGST)"/>
    <property type="match status" value="1"/>
</dbReference>
<dbReference type="GO" id="GO:0004602">
    <property type="term" value="F:glutathione peroxidase activity"/>
    <property type="evidence" value="ECO:0007669"/>
    <property type="project" value="UniProtKB-ARBA"/>
</dbReference>
<dbReference type="PROSITE" id="PS50404">
    <property type="entry name" value="GST_NTER"/>
    <property type="match status" value="1"/>
</dbReference>
<evidence type="ECO:0000256" key="2">
    <source>
        <dbReference type="ARBA" id="ARBA00012452"/>
    </source>
</evidence>
<keyword evidence="3" id="KW-0808">Transferase</keyword>
<dbReference type="PANTHER" id="PTHR44051">
    <property type="entry name" value="GLUTATHIONE S-TRANSFERASE-RELATED"/>
    <property type="match status" value="1"/>
</dbReference>
<dbReference type="SFLD" id="SFLDS00019">
    <property type="entry name" value="Glutathione_Transferase_(cytos"/>
    <property type="match status" value="1"/>
</dbReference>
<dbReference type="CDD" id="cd03046">
    <property type="entry name" value="GST_N_GTT1_like"/>
    <property type="match status" value="1"/>
</dbReference>
<keyword evidence="7" id="KW-1185">Reference proteome</keyword>
<dbReference type="GO" id="GO:0005737">
    <property type="term" value="C:cytoplasm"/>
    <property type="evidence" value="ECO:0007669"/>
    <property type="project" value="UniProtKB-ARBA"/>
</dbReference>